<dbReference type="PANTHER" id="PTHR37944">
    <property type="entry name" value="PORIN B"/>
    <property type="match status" value="1"/>
</dbReference>
<dbReference type="STRING" id="525897.Dbac_1095"/>
<dbReference type="InterPro" id="IPR052932">
    <property type="entry name" value="OprB_Porin"/>
</dbReference>
<reference evidence="3 4" key="1">
    <citation type="journal article" date="2009" name="Stand. Genomic Sci.">
        <title>Complete genome sequence of Desulfomicrobium baculatum type strain (X).</title>
        <authorList>
            <person name="Copeland A."/>
            <person name="Spring S."/>
            <person name="Goker M."/>
            <person name="Schneider S."/>
            <person name="Lapidus A."/>
            <person name="Del Rio T.G."/>
            <person name="Tice H."/>
            <person name="Cheng J.F."/>
            <person name="Chen F."/>
            <person name="Nolan M."/>
            <person name="Bruce D."/>
            <person name="Goodwin L."/>
            <person name="Pitluck S."/>
            <person name="Ivanova N."/>
            <person name="Mavrommatis K."/>
            <person name="Ovchinnikova G."/>
            <person name="Pati A."/>
            <person name="Chen A."/>
            <person name="Palaniappan K."/>
            <person name="Land M."/>
            <person name="Hauser L."/>
            <person name="Chang Y.J."/>
            <person name="Jeffries C.C."/>
            <person name="Meincke L."/>
            <person name="Sims D."/>
            <person name="Brettin T."/>
            <person name="Detter J.C."/>
            <person name="Han C."/>
            <person name="Chain P."/>
            <person name="Bristow J."/>
            <person name="Eisen J.A."/>
            <person name="Markowitz V."/>
            <person name="Hugenholtz P."/>
            <person name="Kyrpides N.C."/>
            <person name="Klenk H.P."/>
            <person name="Lucas S."/>
        </authorList>
    </citation>
    <scope>NUCLEOTIDE SEQUENCE [LARGE SCALE GENOMIC DNA]</scope>
    <source>
        <strain evidence="4">DSM 4028 / VKM B-1378 / X</strain>
    </source>
</reference>
<dbReference type="GO" id="GO:0016020">
    <property type="term" value="C:membrane"/>
    <property type="evidence" value="ECO:0007669"/>
    <property type="project" value="InterPro"/>
</dbReference>
<dbReference type="InterPro" id="IPR038673">
    <property type="entry name" value="OprB_sf"/>
</dbReference>
<keyword evidence="4" id="KW-1185">Reference proteome</keyword>
<dbReference type="KEGG" id="dba:Dbac_1095"/>
<evidence type="ECO:0000313" key="4">
    <source>
        <dbReference type="Proteomes" id="UP000002216"/>
    </source>
</evidence>
<dbReference type="GO" id="GO:0015288">
    <property type="term" value="F:porin activity"/>
    <property type="evidence" value="ECO:0007669"/>
    <property type="project" value="InterPro"/>
</dbReference>
<evidence type="ECO:0000313" key="3">
    <source>
        <dbReference type="EMBL" id="ACU89202.1"/>
    </source>
</evidence>
<dbReference type="HOGENOM" id="CLU_039615_0_0_7"/>
<feature type="chain" id="PRO_5007230783" evidence="2">
    <location>
        <begin position="26"/>
        <end position="464"/>
    </location>
</feature>
<dbReference type="AlphaFoldDB" id="C7LQX3"/>
<protein>
    <submittedName>
        <fullName evidence="3">Carbohydrate-selective porin OprB</fullName>
    </submittedName>
</protein>
<feature type="signal peptide" evidence="2">
    <location>
        <begin position="1"/>
        <end position="25"/>
    </location>
</feature>
<dbReference type="Gene3D" id="2.40.160.180">
    <property type="entry name" value="Carbohydrate-selective porin OprB"/>
    <property type="match status" value="1"/>
</dbReference>
<dbReference type="PANTHER" id="PTHR37944:SF1">
    <property type="entry name" value="PORIN B"/>
    <property type="match status" value="1"/>
</dbReference>
<comment type="similarity">
    <text evidence="1 2">Belongs to the OprB family.</text>
</comment>
<gene>
    <name evidence="3" type="ordered locus">Dbac_1095</name>
</gene>
<sequence length="464" mass="50500">MMKTKTIARLATLILALIVPLQVQAMPYATPETWGGDLMSRPRLTGDWGGLRDAMAKNGVVLDLDTYWVPQTITSGGKDQESGSWGNGIATLNVDTQKAGLWPGGFLKVQTVSSFGDSIATDTGAMVPANISWMLPTLDEETGLQEFTYTQFLSQHLGVSLGKINSIAPTNVLHGDYTKGFLNAGLNLPLALAMVPLSAYGGTVLFLPNHDVTLAGMVLDASGTIDNDKLGDAFKDGVMALGSADLKVRPFELPGHQNLTFAWSNKTRISLVQDPSNIGRLLLQERFPRLGNPGSPLYHILERRAPELLVPAEPLNTEKETWAGVYSFEQFLWQPAGDPHRGIGVFFSAGVSDGKANPIKYSFSLGLVGKGVVPGRPMDDFGIGWARTEFSDDFVPFLRDRFNLGLDHEDAIEVYYNVSVTPWLNVSPNFQFISPALDKTLDSSGNFKNLDDIYMAGVRIGVRF</sequence>
<evidence type="ECO:0000256" key="2">
    <source>
        <dbReference type="RuleBase" id="RU363072"/>
    </source>
</evidence>
<dbReference type="Pfam" id="PF04966">
    <property type="entry name" value="OprB"/>
    <property type="match status" value="1"/>
</dbReference>
<dbReference type="InterPro" id="IPR007049">
    <property type="entry name" value="Carb-sel_porin_OprB"/>
</dbReference>
<dbReference type="EMBL" id="CP001629">
    <property type="protein sequence ID" value="ACU89202.1"/>
    <property type="molecule type" value="Genomic_DNA"/>
</dbReference>
<name>C7LQX3_DESBD</name>
<organism evidence="3 4">
    <name type="scientific">Desulfomicrobium baculatum (strain DSM 4028 / VKM B-1378 / X)</name>
    <name type="common">Desulfovibrio baculatus</name>
    <dbReference type="NCBI Taxonomy" id="525897"/>
    <lineage>
        <taxon>Bacteria</taxon>
        <taxon>Pseudomonadati</taxon>
        <taxon>Thermodesulfobacteriota</taxon>
        <taxon>Desulfovibrionia</taxon>
        <taxon>Desulfovibrionales</taxon>
        <taxon>Desulfomicrobiaceae</taxon>
        <taxon>Desulfomicrobium</taxon>
    </lineage>
</organism>
<proteinExistence type="inferred from homology"/>
<dbReference type="eggNOG" id="COG3659">
    <property type="taxonomic scope" value="Bacteria"/>
</dbReference>
<accession>C7LQX3</accession>
<dbReference type="RefSeq" id="WP_015773300.1">
    <property type="nucleotide sequence ID" value="NC_013173.1"/>
</dbReference>
<evidence type="ECO:0000256" key="1">
    <source>
        <dbReference type="ARBA" id="ARBA00008769"/>
    </source>
</evidence>
<dbReference type="GO" id="GO:0008643">
    <property type="term" value="P:carbohydrate transport"/>
    <property type="evidence" value="ECO:0007669"/>
    <property type="project" value="InterPro"/>
</dbReference>
<keyword evidence="2" id="KW-0732">Signal</keyword>
<dbReference type="Proteomes" id="UP000002216">
    <property type="component" value="Chromosome"/>
</dbReference>